<comment type="caution">
    <text evidence="7">The sequence shown here is derived from an EMBL/GenBank/DDBJ whole genome shotgun (WGS) entry which is preliminary data.</text>
</comment>
<evidence type="ECO:0000256" key="3">
    <source>
        <dbReference type="ARBA" id="ARBA00023295"/>
    </source>
</evidence>
<protein>
    <recommendedName>
        <fullName evidence="6">Glycoside hydrolase family 5 domain-containing protein</fullName>
    </recommendedName>
</protein>
<dbReference type="EMBL" id="JAJSOW010000103">
    <property type="protein sequence ID" value="KAI9175141.1"/>
    <property type="molecule type" value="Genomic_DNA"/>
</dbReference>
<feature type="chain" id="PRO_5042216918" description="Glycoside hydrolase family 5 domain-containing protein" evidence="5">
    <location>
        <begin position="22"/>
        <end position="606"/>
    </location>
</feature>
<proteinExistence type="inferred from homology"/>
<evidence type="ECO:0000256" key="2">
    <source>
        <dbReference type="ARBA" id="ARBA00022801"/>
    </source>
</evidence>
<keyword evidence="8" id="KW-1185">Reference proteome</keyword>
<comment type="similarity">
    <text evidence="1 4">Belongs to the glycosyl hydrolase 5 (cellulase A) family.</text>
</comment>
<reference evidence="7" key="2">
    <citation type="submission" date="2023-02" db="EMBL/GenBank/DDBJ databases">
        <authorList>
            <person name="Swenson N.G."/>
            <person name="Wegrzyn J.L."/>
            <person name="Mcevoy S.L."/>
        </authorList>
    </citation>
    <scope>NUCLEOTIDE SEQUENCE</scope>
    <source>
        <strain evidence="7">91603</strain>
        <tissue evidence="7">Leaf</tissue>
    </source>
</reference>
<keyword evidence="2 4" id="KW-0378">Hydrolase</keyword>
<dbReference type="GO" id="GO:0004553">
    <property type="term" value="F:hydrolase activity, hydrolyzing O-glycosyl compounds"/>
    <property type="evidence" value="ECO:0007669"/>
    <property type="project" value="InterPro"/>
</dbReference>
<evidence type="ECO:0000313" key="8">
    <source>
        <dbReference type="Proteomes" id="UP001064489"/>
    </source>
</evidence>
<dbReference type="Pfam" id="PF00150">
    <property type="entry name" value="Cellulase"/>
    <property type="match status" value="1"/>
</dbReference>
<reference evidence="7" key="1">
    <citation type="journal article" date="2022" name="Plant J.">
        <title>Strategies of tolerance reflected in two North American maple genomes.</title>
        <authorList>
            <person name="McEvoy S.L."/>
            <person name="Sezen U.U."/>
            <person name="Trouern-Trend A."/>
            <person name="McMahon S.M."/>
            <person name="Schaberg P.G."/>
            <person name="Yang J."/>
            <person name="Wegrzyn J.L."/>
            <person name="Swenson N.G."/>
        </authorList>
    </citation>
    <scope>NUCLEOTIDE SEQUENCE</scope>
    <source>
        <strain evidence="7">91603</strain>
    </source>
</reference>
<evidence type="ECO:0000256" key="1">
    <source>
        <dbReference type="ARBA" id="ARBA00005641"/>
    </source>
</evidence>
<feature type="domain" description="Glycoside hydrolase family 5" evidence="6">
    <location>
        <begin position="64"/>
        <end position="338"/>
    </location>
</feature>
<dbReference type="InterPro" id="IPR001547">
    <property type="entry name" value="Glyco_hydro_5"/>
</dbReference>
<sequence length="606" mass="68293">MAVKSLQAIFLLSILCFGVVSYSSLLSTQGRWIVDSTGRRVKLACTTWASHLEPMLAEGLHKKPLKDIVTKLVQLKFNCVRLTWATYMFTRYGNMTVTKTLDNLHLAQAKQGIAQNNPALLSMTHIQAFEAVVDEVGKQGIMVVLDNHVSNPKWCCADEDGNGFFKDADFDPTEWQFALANVASRFSNKNQVVGMSLRNELRGPRQNEDDWYNYVPAGATVVHNANPNVLVILSGLNYAIDLSFLKKRSLDPSNWNNKLVYEAHWYPWSVHADTCADTINVVYDHSLFLQDGDQPIPLFLSEFGFDQTGRTKADNVFINCFLTAAAKYDLSWSLWALQGSYYIRDSKLDYEEVFGVLNADWDTIRNPQFMKALQMLHPYDSKTIKISDNVIGTQNTLFVEAAAMAVKCFQDIFLLSVLCFGVASYSLPLSTQGRWIVDSSSGRRVKLACTCWPSHMKPMLAEGLHKKPLKDIVAKVVLQKFNCVRLTWATYMLTRYSNNTVTQTFDNLHLAQAKQGIAQNNPALLNMTHVQAFEALVDELGRQGLMVVLDNHVSNPKWFCAEEDGNGFFGDADFNPLEWERGLVAVAQQFSSKIRFILYTALSLFI</sequence>
<dbReference type="Proteomes" id="UP001064489">
    <property type="component" value="Chromosome 8"/>
</dbReference>
<evidence type="ECO:0000313" key="7">
    <source>
        <dbReference type="EMBL" id="KAI9175141.1"/>
    </source>
</evidence>
<keyword evidence="5" id="KW-0732">Signal</keyword>
<evidence type="ECO:0000256" key="4">
    <source>
        <dbReference type="RuleBase" id="RU361153"/>
    </source>
</evidence>
<evidence type="ECO:0000256" key="5">
    <source>
        <dbReference type="SAM" id="SignalP"/>
    </source>
</evidence>
<accession>A0AAD5ISL7</accession>
<gene>
    <name evidence="7" type="ORF">LWI28_027979</name>
</gene>
<dbReference type="InterPro" id="IPR017853">
    <property type="entry name" value="GH"/>
</dbReference>
<dbReference type="PANTHER" id="PTHR31263:SF0">
    <property type="entry name" value="CELLULASE FAMILY PROTEIN (AFU_ORTHOLOGUE AFUA_5G14560)"/>
    <property type="match status" value="1"/>
</dbReference>
<dbReference type="SUPFAM" id="SSF51445">
    <property type="entry name" value="(Trans)glycosidases"/>
    <property type="match status" value="2"/>
</dbReference>
<feature type="signal peptide" evidence="5">
    <location>
        <begin position="1"/>
        <end position="21"/>
    </location>
</feature>
<evidence type="ECO:0000259" key="6">
    <source>
        <dbReference type="Pfam" id="PF00150"/>
    </source>
</evidence>
<dbReference type="PANTHER" id="PTHR31263">
    <property type="entry name" value="CELLULASE FAMILY PROTEIN (AFU_ORTHOLOGUE AFUA_5G14560)"/>
    <property type="match status" value="1"/>
</dbReference>
<dbReference type="GO" id="GO:0000272">
    <property type="term" value="P:polysaccharide catabolic process"/>
    <property type="evidence" value="ECO:0007669"/>
    <property type="project" value="InterPro"/>
</dbReference>
<dbReference type="Gene3D" id="3.20.20.80">
    <property type="entry name" value="Glycosidases"/>
    <property type="match status" value="2"/>
</dbReference>
<keyword evidence="3 4" id="KW-0326">Glycosidase</keyword>
<organism evidence="7 8">
    <name type="scientific">Acer negundo</name>
    <name type="common">Box elder</name>
    <dbReference type="NCBI Taxonomy" id="4023"/>
    <lineage>
        <taxon>Eukaryota</taxon>
        <taxon>Viridiplantae</taxon>
        <taxon>Streptophyta</taxon>
        <taxon>Embryophyta</taxon>
        <taxon>Tracheophyta</taxon>
        <taxon>Spermatophyta</taxon>
        <taxon>Magnoliopsida</taxon>
        <taxon>eudicotyledons</taxon>
        <taxon>Gunneridae</taxon>
        <taxon>Pentapetalae</taxon>
        <taxon>rosids</taxon>
        <taxon>malvids</taxon>
        <taxon>Sapindales</taxon>
        <taxon>Sapindaceae</taxon>
        <taxon>Hippocastanoideae</taxon>
        <taxon>Acereae</taxon>
        <taxon>Acer</taxon>
    </lineage>
</organism>
<dbReference type="AlphaFoldDB" id="A0AAD5ISL7"/>
<name>A0AAD5ISL7_ACENE</name>